<protein>
    <submittedName>
        <fullName evidence="1">Uncharacterized protein</fullName>
    </submittedName>
</protein>
<sequence>MKGTANELATAATLIIFDSNTVHGPCGLFVRNKQLYTKPIRDRKRNDRLVRQFTKNDQVKGFSWSEWRHLKSQIVRLQKEGKL</sequence>
<comment type="caution">
    <text evidence="1">The sequence shown here is derived from an EMBL/GenBank/DDBJ whole genome shotgun (WGS) entry which is preliminary data.</text>
</comment>
<gene>
    <name evidence="1" type="ORF">S03H2_05461</name>
</gene>
<dbReference type="EMBL" id="BARU01002280">
    <property type="protein sequence ID" value="GAH26216.1"/>
    <property type="molecule type" value="Genomic_DNA"/>
</dbReference>
<reference evidence="1" key="1">
    <citation type="journal article" date="2014" name="Front. Microbiol.">
        <title>High frequency of phylogenetically diverse reductive dehalogenase-homologous genes in deep subseafloor sedimentary metagenomes.</title>
        <authorList>
            <person name="Kawai M."/>
            <person name="Futagami T."/>
            <person name="Toyoda A."/>
            <person name="Takaki Y."/>
            <person name="Nishi S."/>
            <person name="Hori S."/>
            <person name="Arai W."/>
            <person name="Tsubouchi T."/>
            <person name="Morono Y."/>
            <person name="Uchiyama I."/>
            <person name="Ito T."/>
            <person name="Fujiyama A."/>
            <person name="Inagaki F."/>
            <person name="Takami H."/>
        </authorList>
    </citation>
    <scope>NUCLEOTIDE SEQUENCE</scope>
    <source>
        <strain evidence="1">Expedition CK06-06</strain>
    </source>
</reference>
<evidence type="ECO:0000313" key="1">
    <source>
        <dbReference type="EMBL" id="GAH26216.1"/>
    </source>
</evidence>
<dbReference type="AlphaFoldDB" id="X1DYW0"/>
<organism evidence="1">
    <name type="scientific">marine sediment metagenome</name>
    <dbReference type="NCBI Taxonomy" id="412755"/>
    <lineage>
        <taxon>unclassified sequences</taxon>
        <taxon>metagenomes</taxon>
        <taxon>ecological metagenomes</taxon>
    </lineage>
</organism>
<proteinExistence type="predicted"/>
<accession>X1DYW0</accession>
<name>X1DYW0_9ZZZZ</name>